<protein>
    <submittedName>
        <fullName evidence="2">Uncharacterized protein</fullName>
    </submittedName>
</protein>
<reference evidence="2" key="1">
    <citation type="submission" date="2020-07" db="EMBL/GenBank/DDBJ databases">
        <authorList>
            <person name="Pettersson B.M.F."/>
            <person name="Behra P.R.K."/>
            <person name="Ramesh M."/>
            <person name="Das S."/>
            <person name="Dasgupta S."/>
            <person name="Kirsebom L.A."/>
        </authorList>
    </citation>
    <scope>NUCLEOTIDE SEQUENCE</scope>
    <source>
        <strain evidence="2">DSM 44838</strain>
    </source>
</reference>
<sequence>MSERHHTDDPENRSSSESDVDDDSHVAASRADRDGGGNYVGEQASDDDFDAGETGAEARAQG</sequence>
<feature type="compositionally biased region" description="Basic and acidic residues" evidence="1">
    <location>
        <begin position="1"/>
        <end position="16"/>
    </location>
</feature>
<evidence type="ECO:0000313" key="2">
    <source>
        <dbReference type="EMBL" id="MCV7419374.1"/>
    </source>
</evidence>
<dbReference type="RefSeq" id="WP_263994128.1">
    <property type="nucleotide sequence ID" value="NZ_JACKVK010000001.1"/>
</dbReference>
<organism evidence="2 3">
    <name type="scientific">Mycobacterium yunnanensis</name>
    <dbReference type="NCBI Taxonomy" id="368477"/>
    <lineage>
        <taxon>Bacteria</taxon>
        <taxon>Bacillati</taxon>
        <taxon>Actinomycetota</taxon>
        <taxon>Actinomycetes</taxon>
        <taxon>Mycobacteriales</taxon>
        <taxon>Mycobacteriaceae</taxon>
        <taxon>Mycobacterium</taxon>
    </lineage>
</organism>
<comment type="caution">
    <text evidence="2">The sequence shown here is derived from an EMBL/GenBank/DDBJ whole genome shotgun (WGS) entry which is preliminary data.</text>
</comment>
<keyword evidence="3" id="KW-1185">Reference proteome</keyword>
<proteinExistence type="predicted"/>
<feature type="region of interest" description="Disordered" evidence="1">
    <location>
        <begin position="1"/>
        <end position="62"/>
    </location>
</feature>
<dbReference type="EMBL" id="JACKVK010000001">
    <property type="protein sequence ID" value="MCV7419374.1"/>
    <property type="molecule type" value="Genomic_DNA"/>
</dbReference>
<accession>A0A9X3BRC1</accession>
<gene>
    <name evidence="2" type="ORF">H7K45_02370</name>
</gene>
<reference evidence="2" key="2">
    <citation type="journal article" date="2022" name="BMC Genomics">
        <title>Comparative genome analysis of mycobacteria focusing on tRNA and non-coding RNA.</title>
        <authorList>
            <person name="Behra P.R.K."/>
            <person name="Pettersson B.M.F."/>
            <person name="Ramesh M."/>
            <person name="Das S."/>
            <person name="Dasgupta S."/>
            <person name="Kirsebom L.A."/>
        </authorList>
    </citation>
    <scope>NUCLEOTIDE SEQUENCE</scope>
    <source>
        <strain evidence="2">DSM 44838</strain>
    </source>
</reference>
<name>A0A9X3BRC1_9MYCO</name>
<evidence type="ECO:0000256" key="1">
    <source>
        <dbReference type="SAM" id="MobiDB-lite"/>
    </source>
</evidence>
<evidence type="ECO:0000313" key="3">
    <source>
        <dbReference type="Proteomes" id="UP001141629"/>
    </source>
</evidence>
<dbReference type="AlphaFoldDB" id="A0A9X3BRC1"/>
<dbReference type="Proteomes" id="UP001141629">
    <property type="component" value="Unassembled WGS sequence"/>
</dbReference>